<comment type="caution">
    <text evidence="2">The sequence shown here is derived from an EMBL/GenBank/DDBJ whole genome shotgun (WGS) entry which is preliminary data.</text>
</comment>
<dbReference type="InterPro" id="IPR052898">
    <property type="entry name" value="ACAD10-like"/>
</dbReference>
<dbReference type="Gene3D" id="3.90.1200.10">
    <property type="match status" value="1"/>
</dbReference>
<dbReference type="InterPro" id="IPR002575">
    <property type="entry name" value="Aminoglycoside_PTrfase"/>
</dbReference>
<dbReference type="PANTHER" id="PTHR47829:SF1">
    <property type="entry name" value="HAD FAMILY PHOSPHATASE"/>
    <property type="match status" value="1"/>
</dbReference>
<accession>A0ABR1NDV4</accession>
<feature type="domain" description="Aminoglycoside phosphotransferase" evidence="1">
    <location>
        <begin position="30"/>
        <end position="270"/>
    </location>
</feature>
<keyword evidence="3" id="KW-1185">Reference proteome</keyword>
<dbReference type="InterPro" id="IPR011009">
    <property type="entry name" value="Kinase-like_dom_sf"/>
</dbReference>
<dbReference type="InterPro" id="IPR041726">
    <property type="entry name" value="ACAD10_11_N"/>
</dbReference>
<name>A0ABR1NDV4_9PEZI</name>
<reference evidence="2 3" key="1">
    <citation type="submission" date="2024-04" db="EMBL/GenBank/DDBJ databases">
        <title>Phyllosticta paracitricarpa is synonymous to the EU quarantine fungus P. citricarpa based on phylogenomic analyses.</title>
        <authorList>
            <consortium name="Lawrence Berkeley National Laboratory"/>
            <person name="Van ingen-buijs V.A."/>
            <person name="Van westerhoven A.C."/>
            <person name="Haridas S."/>
            <person name="Skiadas P."/>
            <person name="Martin F."/>
            <person name="Groenewald J.Z."/>
            <person name="Crous P.W."/>
            <person name="Seidl M.F."/>
        </authorList>
    </citation>
    <scope>NUCLEOTIDE SEQUENCE [LARGE SCALE GENOMIC DNA]</scope>
    <source>
        <strain evidence="2 3">CBS 141358</strain>
    </source>
</reference>
<dbReference type="CDD" id="cd05154">
    <property type="entry name" value="ACAD10_11_N-like"/>
    <property type="match status" value="1"/>
</dbReference>
<dbReference type="SUPFAM" id="SSF56112">
    <property type="entry name" value="Protein kinase-like (PK-like)"/>
    <property type="match status" value="1"/>
</dbReference>
<sequence length="376" mass="42148">MAGAVRQPIDVASLERYIGRNVPEIKTPIDVKQFGYGQSNPTYLLTAADKTKFVLRKKPPGQLLSKTAHKVDREYRIIHALEKTDVPVPKAYCLCEDDAVIGTAFYIMEFLDGRIFEDPSLPKVKPEDRTKMWHSAIITLAKFHRVDPKSVGLASFGKHSGFYNRQLNTFGTISEAQAQTLDVETKEPVGKLPHYDDMFAFFKDPKTQPKDRGTFVHGDYKIDNLVFHKTEPRVIGILDWEMSTIGHPLSDLSNLLTPFVTAGRNADLLGRVSNSDAFLPGRTRGLPPKDELLALYQQVAGWDPSVELPWGEAFGLYRGSIILQGIAARYALRQASSARAKEFGGGRIGMAELAWDLEFWIVARKKRSKLRGKRTS</sequence>
<organism evidence="2 3">
    <name type="scientific">Phyllosticta paracitricarpa</name>
    <dbReference type="NCBI Taxonomy" id="2016321"/>
    <lineage>
        <taxon>Eukaryota</taxon>
        <taxon>Fungi</taxon>
        <taxon>Dikarya</taxon>
        <taxon>Ascomycota</taxon>
        <taxon>Pezizomycotina</taxon>
        <taxon>Dothideomycetes</taxon>
        <taxon>Dothideomycetes incertae sedis</taxon>
        <taxon>Botryosphaeriales</taxon>
        <taxon>Phyllostictaceae</taxon>
        <taxon>Phyllosticta</taxon>
    </lineage>
</organism>
<dbReference type="Proteomes" id="UP001367316">
    <property type="component" value="Unassembled WGS sequence"/>
</dbReference>
<evidence type="ECO:0000313" key="2">
    <source>
        <dbReference type="EMBL" id="KAK7613371.1"/>
    </source>
</evidence>
<proteinExistence type="predicted"/>
<dbReference type="Pfam" id="PF01636">
    <property type="entry name" value="APH"/>
    <property type="match status" value="1"/>
</dbReference>
<protein>
    <submittedName>
        <fullName evidence="2">Acyl-CoA dehydrogenase family member 11</fullName>
    </submittedName>
</protein>
<gene>
    <name evidence="2" type="ORF">JOL62DRAFT_596596</name>
</gene>
<dbReference type="PANTHER" id="PTHR47829">
    <property type="entry name" value="HYDROLASE, PUTATIVE (AFU_ORTHOLOGUE AFUA_1G12880)-RELATED"/>
    <property type="match status" value="1"/>
</dbReference>
<dbReference type="Gene3D" id="3.30.200.20">
    <property type="entry name" value="Phosphorylase Kinase, domain 1"/>
    <property type="match status" value="1"/>
</dbReference>
<evidence type="ECO:0000259" key="1">
    <source>
        <dbReference type="Pfam" id="PF01636"/>
    </source>
</evidence>
<dbReference type="EMBL" id="JBBPBF010000007">
    <property type="protein sequence ID" value="KAK7613371.1"/>
    <property type="molecule type" value="Genomic_DNA"/>
</dbReference>
<evidence type="ECO:0000313" key="3">
    <source>
        <dbReference type="Proteomes" id="UP001367316"/>
    </source>
</evidence>